<dbReference type="SMART" id="SM00409">
    <property type="entry name" value="IG"/>
    <property type="match status" value="3"/>
</dbReference>
<organism evidence="3 4">
    <name type="scientific">Silurus meridionalis</name>
    <name type="common">Southern catfish</name>
    <name type="synonym">Silurus soldatovi meridionalis</name>
    <dbReference type="NCBI Taxonomy" id="175797"/>
    <lineage>
        <taxon>Eukaryota</taxon>
        <taxon>Metazoa</taxon>
        <taxon>Chordata</taxon>
        <taxon>Craniata</taxon>
        <taxon>Vertebrata</taxon>
        <taxon>Euteleostomi</taxon>
        <taxon>Actinopterygii</taxon>
        <taxon>Neopterygii</taxon>
        <taxon>Teleostei</taxon>
        <taxon>Ostariophysi</taxon>
        <taxon>Siluriformes</taxon>
        <taxon>Siluridae</taxon>
        <taxon>Silurus</taxon>
    </lineage>
</organism>
<dbReference type="InterPro" id="IPR013783">
    <property type="entry name" value="Ig-like_fold"/>
</dbReference>
<name>A0A8T0BN86_SILME</name>
<dbReference type="GO" id="GO:0035723">
    <property type="term" value="P:interleukin-15-mediated signaling pathway"/>
    <property type="evidence" value="ECO:0007669"/>
    <property type="project" value="TreeGrafter"/>
</dbReference>
<dbReference type="InterPro" id="IPR007110">
    <property type="entry name" value="Ig-like_dom"/>
</dbReference>
<dbReference type="SUPFAM" id="SSF48726">
    <property type="entry name" value="Immunoglobulin"/>
    <property type="match status" value="3"/>
</dbReference>
<proteinExistence type="predicted"/>
<dbReference type="GO" id="GO:0042289">
    <property type="term" value="F:MHC class II protein binding"/>
    <property type="evidence" value="ECO:0007669"/>
    <property type="project" value="TreeGrafter"/>
</dbReference>
<keyword evidence="1" id="KW-0472">Membrane</keyword>
<dbReference type="Gene3D" id="2.60.40.10">
    <property type="entry name" value="Immunoglobulins"/>
    <property type="match status" value="3"/>
</dbReference>
<feature type="domain" description="Ig-like" evidence="2">
    <location>
        <begin position="197"/>
        <end position="298"/>
    </location>
</feature>
<accession>A0A8T0BN86</accession>
<feature type="transmembrane region" description="Helical" evidence="1">
    <location>
        <begin position="401"/>
        <end position="422"/>
    </location>
</feature>
<evidence type="ECO:0000256" key="1">
    <source>
        <dbReference type="SAM" id="Phobius"/>
    </source>
</evidence>
<dbReference type="GO" id="GO:0045121">
    <property type="term" value="C:membrane raft"/>
    <property type="evidence" value="ECO:0007669"/>
    <property type="project" value="TreeGrafter"/>
</dbReference>
<dbReference type="GO" id="GO:0009897">
    <property type="term" value="C:external side of plasma membrane"/>
    <property type="evidence" value="ECO:0007669"/>
    <property type="project" value="TreeGrafter"/>
</dbReference>
<dbReference type="GO" id="GO:0070374">
    <property type="term" value="P:positive regulation of ERK1 and ERK2 cascade"/>
    <property type="evidence" value="ECO:0007669"/>
    <property type="project" value="TreeGrafter"/>
</dbReference>
<gene>
    <name evidence="3" type="ORF">HF521_017636</name>
</gene>
<dbReference type="SMART" id="SM00408">
    <property type="entry name" value="IGc2"/>
    <property type="match status" value="2"/>
</dbReference>
<dbReference type="Proteomes" id="UP000606274">
    <property type="component" value="Unassembled WGS sequence"/>
</dbReference>
<dbReference type="PROSITE" id="PS50835">
    <property type="entry name" value="IG_LIKE"/>
    <property type="match status" value="3"/>
</dbReference>
<dbReference type="InterPro" id="IPR003598">
    <property type="entry name" value="Ig_sub2"/>
</dbReference>
<keyword evidence="4" id="KW-1185">Reference proteome</keyword>
<feature type="domain" description="Ig-like" evidence="2">
    <location>
        <begin position="111"/>
        <end position="190"/>
    </location>
</feature>
<evidence type="ECO:0000313" key="4">
    <source>
        <dbReference type="Proteomes" id="UP000606274"/>
    </source>
</evidence>
<dbReference type="EMBL" id="JABFDY010000004">
    <property type="protein sequence ID" value="KAF7708579.1"/>
    <property type="molecule type" value="Genomic_DNA"/>
</dbReference>
<evidence type="ECO:0000313" key="3">
    <source>
        <dbReference type="EMBL" id="KAF7708579.1"/>
    </source>
</evidence>
<keyword evidence="1" id="KW-0812">Transmembrane</keyword>
<dbReference type="GO" id="GO:0042110">
    <property type="term" value="P:T cell activation"/>
    <property type="evidence" value="ECO:0007669"/>
    <property type="project" value="TreeGrafter"/>
</dbReference>
<feature type="domain" description="Ig-like" evidence="2">
    <location>
        <begin position="1"/>
        <end position="103"/>
    </location>
</feature>
<dbReference type="InterPro" id="IPR013106">
    <property type="entry name" value="Ig_V-set"/>
</dbReference>
<sequence length="474" mass="53528">MSISCSNTVRSTEVIVASGSDAVLPCATSPSNDHQSAVTWKRIIESEERTVWRRDKSGMEFRPVGQAPQVYCPHPNFQSSDFSLHIKDTKEEDAGMYRCEVGHRFFKNVILRVIKVSINPAVVFEGDQLTLSCSVTPQTSVTLVNWQLNGSRITSQNTFTIDKVSQKDAGTWSCLISNKSTDEKASILVQVKGILVPRDNSEVVYAELGSSINLPCIFSDEILSNRASWKKESKNQPALLPEFFNISYNPGVSQSSSVKGDRSAYIKSVQDGDEGTYKCLGQLMRANSKNVEVERTIQLVTTQVLSSYRNGKTFLTCHLSSTNQVTNYEWLYVEYGVNDSRTFTSVQNSTSKLLIVPKERHIREWVCRFYNQQQLLGNVTYHLPMMSAWEGEQQSTSGNKVVMIIGLCFLFLLLVLIVLQLYKNHRRRKMILQYPAMETIVHLASNQREYKERLEVREKTQNGACGKDLKPVSV</sequence>
<dbReference type="PANTHER" id="PTHR11422">
    <property type="entry name" value="T-CELL SURFACE GLYCOPROTEIN CD4"/>
    <property type="match status" value="1"/>
</dbReference>
<dbReference type="Pfam" id="PF07686">
    <property type="entry name" value="V-set"/>
    <property type="match status" value="1"/>
</dbReference>
<evidence type="ECO:0000259" key="2">
    <source>
        <dbReference type="PROSITE" id="PS50835"/>
    </source>
</evidence>
<dbReference type="PANTHER" id="PTHR11422:SF12">
    <property type="entry name" value="MICROFIBRIL-ASSOCIATED GLYCOPROTEIN 3"/>
    <property type="match status" value="1"/>
</dbReference>
<dbReference type="AlphaFoldDB" id="A0A8T0BN86"/>
<dbReference type="InterPro" id="IPR036179">
    <property type="entry name" value="Ig-like_dom_sf"/>
</dbReference>
<dbReference type="InterPro" id="IPR003599">
    <property type="entry name" value="Ig_sub"/>
</dbReference>
<dbReference type="GO" id="GO:1990782">
    <property type="term" value="F:protein tyrosine kinase binding"/>
    <property type="evidence" value="ECO:0007669"/>
    <property type="project" value="TreeGrafter"/>
</dbReference>
<comment type="caution">
    <text evidence="3">The sequence shown here is derived from an EMBL/GenBank/DDBJ whole genome shotgun (WGS) entry which is preliminary data.</text>
</comment>
<reference evidence="3" key="1">
    <citation type="submission" date="2020-08" db="EMBL/GenBank/DDBJ databases">
        <title>Chromosome-level assembly of Southern catfish (Silurus meridionalis) provides insights into visual adaptation to the nocturnal and benthic lifestyles.</title>
        <authorList>
            <person name="Zhang Y."/>
            <person name="Wang D."/>
            <person name="Peng Z."/>
        </authorList>
    </citation>
    <scope>NUCLEOTIDE SEQUENCE</scope>
    <source>
        <strain evidence="3">SWU-2019-XX</strain>
        <tissue evidence="3">Muscle</tissue>
    </source>
</reference>
<keyword evidence="1" id="KW-1133">Transmembrane helix</keyword>
<protein>
    <recommendedName>
        <fullName evidence="2">Ig-like domain-containing protein</fullName>
    </recommendedName>
</protein>
<dbReference type="Pfam" id="PF13927">
    <property type="entry name" value="Ig_3"/>
    <property type="match status" value="1"/>
</dbReference>